<keyword evidence="1" id="KW-0449">Lipoprotein</keyword>
<dbReference type="EMBL" id="QXRZ01000004">
    <property type="protein sequence ID" value="RIL42850.1"/>
    <property type="molecule type" value="Genomic_DNA"/>
</dbReference>
<evidence type="ECO:0000313" key="2">
    <source>
        <dbReference type="Proteomes" id="UP000283576"/>
    </source>
</evidence>
<dbReference type="RefSeq" id="WP_107589982.1">
    <property type="nucleotide sequence ID" value="NZ_JAIBNU010000001.1"/>
</dbReference>
<dbReference type="AlphaFoldDB" id="A0A2T4SWD2"/>
<accession>A0A2T4SWD2</accession>
<name>A0A2T4SWD2_STAGA</name>
<proteinExistence type="predicted"/>
<reference evidence="1 2" key="1">
    <citation type="journal article" date="2016" name="Front. Microbiol.">
        <title>Comprehensive Phylogenetic Analysis of Bovine Non-aureus Staphylococci Species Based on Whole-Genome Sequencing.</title>
        <authorList>
            <person name="Naushad S."/>
            <person name="Barkema H.W."/>
            <person name="Luby C."/>
            <person name="Condas L.A."/>
            <person name="Nobrega D.B."/>
            <person name="Carson D.A."/>
            <person name="De Buck J."/>
        </authorList>
    </citation>
    <scope>NUCLEOTIDE SEQUENCE [LARGE SCALE GENOMIC DNA]</scope>
    <source>
        <strain evidence="1 2">SNUC 1388</strain>
    </source>
</reference>
<evidence type="ECO:0000313" key="1">
    <source>
        <dbReference type="EMBL" id="RIL42850.1"/>
    </source>
</evidence>
<dbReference type="InterPro" id="IPR048013">
    <property type="entry name" value="EMYY_lipop"/>
</dbReference>
<comment type="caution">
    <text evidence="1">The sequence shown here is derived from an EMBL/GenBank/DDBJ whole genome shotgun (WGS) entry which is preliminary data.</text>
</comment>
<protein>
    <submittedName>
        <fullName evidence="1">EMYY motif lipoprotein</fullName>
    </submittedName>
</protein>
<organism evidence="1 2">
    <name type="scientific">Staphylococcus gallinarum</name>
    <dbReference type="NCBI Taxonomy" id="1293"/>
    <lineage>
        <taxon>Bacteria</taxon>
        <taxon>Bacillati</taxon>
        <taxon>Bacillota</taxon>
        <taxon>Bacilli</taxon>
        <taxon>Bacillales</taxon>
        <taxon>Staphylococcaceae</taxon>
        <taxon>Staphylococcus</taxon>
    </lineage>
</organism>
<sequence length="295" mass="34198">MKRILCIVFLLSISIILTSCSNKWSSEFRDFNKSLNDVKNKGKNVEEAMDSIQLKRLDDLSKTDTTDKNKQEFNDLQNKINSKVIPKMDAYEKAAKHLPAKSAETKALKSEYLEVVQDKKKALNQTKKFVDLYNQSIKANEDILDYTKLFEKNRSQVEANMKKAKKAGATSDVKYFEEKLEENNKALKSTVDDGFDSSDPQKVKKLINDDIMPLITKEIRDLNKTEITSGYVNDARKNAIEMYYSLQNYYETREETIEISEKIEKMDIDALPKEGKDLERYDKAFNKKYKKIKDS</sequence>
<dbReference type="NCBIfam" id="NF033194">
    <property type="entry name" value="lipo_EMYY"/>
    <property type="match status" value="1"/>
</dbReference>
<dbReference type="PROSITE" id="PS51257">
    <property type="entry name" value="PROKAR_LIPOPROTEIN"/>
    <property type="match status" value="1"/>
</dbReference>
<gene>
    <name evidence="1" type="ORF">BUZ01_08295</name>
</gene>
<dbReference type="Proteomes" id="UP000283576">
    <property type="component" value="Unassembled WGS sequence"/>
</dbReference>